<feature type="domain" description="Sushi" evidence="9">
    <location>
        <begin position="144"/>
        <end position="204"/>
    </location>
</feature>
<dbReference type="Gene3D" id="2.10.70.10">
    <property type="entry name" value="Complement Module, domain 1"/>
    <property type="match status" value="3"/>
</dbReference>
<feature type="chain" id="PRO_5018168234" evidence="8">
    <location>
        <begin position="25"/>
        <end position="336"/>
    </location>
</feature>
<evidence type="ECO:0000256" key="8">
    <source>
        <dbReference type="SAM" id="SignalP"/>
    </source>
</evidence>
<keyword evidence="7" id="KW-1133">Transmembrane helix</keyword>
<feature type="disulfide bond" evidence="5">
    <location>
        <begin position="57"/>
        <end position="84"/>
    </location>
</feature>
<dbReference type="Pfam" id="PF00084">
    <property type="entry name" value="Sushi"/>
    <property type="match status" value="3"/>
</dbReference>
<dbReference type="GeneTree" id="ENSGT00940000161110"/>
<keyword evidence="8" id="KW-0732">Signal</keyword>
<reference evidence="10 11" key="1">
    <citation type="journal article" date="2014" name="Nat. Genet.">
        <title>Whole-genome sequence of a flatfish provides insights into ZW sex chromosome evolution and adaptation to a benthic lifestyle.</title>
        <authorList>
            <person name="Chen S."/>
            <person name="Zhang G."/>
            <person name="Shao C."/>
            <person name="Huang Q."/>
            <person name="Liu G."/>
            <person name="Zhang P."/>
            <person name="Song W."/>
            <person name="An N."/>
            <person name="Chalopin D."/>
            <person name="Volff J.N."/>
            <person name="Hong Y."/>
            <person name="Li Q."/>
            <person name="Sha Z."/>
            <person name="Zhou H."/>
            <person name="Xie M."/>
            <person name="Yu Q."/>
            <person name="Liu Y."/>
            <person name="Xiang H."/>
            <person name="Wang N."/>
            <person name="Wu K."/>
            <person name="Yang C."/>
            <person name="Zhou Q."/>
            <person name="Liao X."/>
            <person name="Yang L."/>
            <person name="Hu Q."/>
            <person name="Zhang J."/>
            <person name="Meng L."/>
            <person name="Jin L."/>
            <person name="Tian Y."/>
            <person name="Lian J."/>
            <person name="Yang J."/>
            <person name="Miao G."/>
            <person name="Liu S."/>
            <person name="Liang Z."/>
            <person name="Yan F."/>
            <person name="Li Y."/>
            <person name="Sun B."/>
            <person name="Zhang H."/>
            <person name="Zhang J."/>
            <person name="Zhu Y."/>
            <person name="Du M."/>
            <person name="Zhao Y."/>
            <person name="Schartl M."/>
            <person name="Tang Q."/>
            <person name="Wang J."/>
        </authorList>
    </citation>
    <scope>NUCLEOTIDE SEQUENCE</scope>
</reference>
<evidence type="ECO:0000313" key="10">
    <source>
        <dbReference type="Ensembl" id="ENSCSEP00000025694.1"/>
    </source>
</evidence>
<dbReference type="PANTHER" id="PTHR19325:SF569">
    <property type="entry name" value="COMPLEMENT COMPONENT 4 BINDING PROTEIN, SECRETORY-RELATED"/>
    <property type="match status" value="1"/>
</dbReference>
<dbReference type="InterPro" id="IPR035976">
    <property type="entry name" value="Sushi/SCR/CCP_sf"/>
</dbReference>
<feature type="transmembrane region" description="Helical" evidence="7">
    <location>
        <begin position="289"/>
        <end position="309"/>
    </location>
</feature>
<evidence type="ECO:0000256" key="3">
    <source>
        <dbReference type="ARBA" id="ARBA00023157"/>
    </source>
</evidence>
<evidence type="ECO:0000313" key="11">
    <source>
        <dbReference type="Proteomes" id="UP000265120"/>
    </source>
</evidence>
<organism evidence="10 11">
    <name type="scientific">Cynoglossus semilaevis</name>
    <name type="common">Tongue sole</name>
    <dbReference type="NCBI Taxonomy" id="244447"/>
    <lineage>
        <taxon>Eukaryota</taxon>
        <taxon>Metazoa</taxon>
        <taxon>Chordata</taxon>
        <taxon>Craniata</taxon>
        <taxon>Vertebrata</taxon>
        <taxon>Euteleostomi</taxon>
        <taxon>Actinopterygii</taxon>
        <taxon>Neopterygii</taxon>
        <taxon>Teleostei</taxon>
        <taxon>Neoteleostei</taxon>
        <taxon>Acanthomorphata</taxon>
        <taxon>Carangaria</taxon>
        <taxon>Pleuronectiformes</taxon>
        <taxon>Pleuronectoidei</taxon>
        <taxon>Cynoglossidae</taxon>
        <taxon>Cynoglossinae</taxon>
        <taxon>Cynoglossus</taxon>
    </lineage>
</organism>
<feature type="disulfide bond" evidence="5">
    <location>
        <begin position="146"/>
        <end position="189"/>
    </location>
</feature>
<evidence type="ECO:0000259" key="9">
    <source>
        <dbReference type="PROSITE" id="PS50923"/>
    </source>
</evidence>
<reference evidence="10" key="3">
    <citation type="submission" date="2025-09" db="UniProtKB">
        <authorList>
            <consortium name="Ensembl"/>
        </authorList>
    </citation>
    <scope>IDENTIFICATION</scope>
</reference>
<protein>
    <submittedName>
        <fullName evidence="10">CD55 molecule (Cromer blood group)</fullName>
    </submittedName>
</protein>
<evidence type="ECO:0000256" key="4">
    <source>
        <dbReference type="ARBA" id="ARBA00023180"/>
    </source>
</evidence>
<proteinExistence type="predicted"/>
<dbReference type="PANTHER" id="PTHR19325">
    <property type="entry name" value="COMPLEMENT COMPONENT-RELATED SUSHI DOMAIN-CONTAINING"/>
    <property type="match status" value="1"/>
</dbReference>
<comment type="caution">
    <text evidence="5">Lacks conserved residue(s) required for the propagation of feature annotation.</text>
</comment>
<dbReference type="Proteomes" id="UP000265120">
    <property type="component" value="Chromosome 11"/>
</dbReference>
<evidence type="ECO:0000256" key="7">
    <source>
        <dbReference type="SAM" id="Phobius"/>
    </source>
</evidence>
<feature type="signal peptide" evidence="8">
    <location>
        <begin position="1"/>
        <end position="24"/>
    </location>
</feature>
<keyword evidence="4" id="KW-0325">Glycoprotein</keyword>
<dbReference type="InParanoid" id="A0A3P8WG37"/>
<evidence type="ECO:0000256" key="1">
    <source>
        <dbReference type="ARBA" id="ARBA00022659"/>
    </source>
</evidence>
<feature type="compositionally biased region" description="Low complexity" evidence="6">
    <location>
        <begin position="233"/>
        <end position="251"/>
    </location>
</feature>
<dbReference type="SMART" id="SM00032">
    <property type="entry name" value="CCP"/>
    <property type="match status" value="3"/>
</dbReference>
<dbReference type="STRING" id="244447.ENSCSEP00000025694"/>
<keyword evidence="3 5" id="KW-1015">Disulfide bond</keyword>
<dbReference type="CDD" id="cd00033">
    <property type="entry name" value="CCP"/>
    <property type="match status" value="3"/>
</dbReference>
<dbReference type="SUPFAM" id="SSF57535">
    <property type="entry name" value="Complement control module/SCR domain"/>
    <property type="match status" value="3"/>
</dbReference>
<keyword evidence="7" id="KW-0812">Transmembrane</keyword>
<feature type="region of interest" description="Disordered" evidence="6">
    <location>
        <begin position="233"/>
        <end position="270"/>
    </location>
</feature>
<feature type="domain" description="Sushi" evidence="9">
    <location>
        <begin position="87"/>
        <end position="143"/>
    </location>
</feature>
<keyword evidence="2" id="KW-0677">Repeat</keyword>
<keyword evidence="7" id="KW-0472">Membrane</keyword>
<dbReference type="PROSITE" id="PS50923">
    <property type="entry name" value="SUSHI"/>
    <property type="match status" value="3"/>
</dbReference>
<dbReference type="InterPro" id="IPR000436">
    <property type="entry name" value="Sushi_SCR_CCP_dom"/>
</dbReference>
<name>A0A3P8WG37_CYNSE</name>
<keyword evidence="11" id="KW-1185">Reference proteome</keyword>
<sequence>MDVLLDTCGTYLLLFHLFVLKAAAQCSKHPGGENIVFTRETLLLNDFPEGSEVTFQCASGYTIDSGSGVSKCISGHWSALDLRCKKKDCGLPQPQPHMRFNTSEGTLFGNHLKVTCDEGYQIRGSSFKQCLFSGWFGTSRCEVVTCQKPAVVAHGRSLWDSQDGPRYGENIHYVCNEGYTLVGNSSIRCGKGGDYDSGPPECKVSFVAGTTGDGNTTNTTSAQDVPTISATSQGYETTTTSGTVPPGGIVTTDDRTTSKSATSAPTTTTLSLRGRQDGAVDSSVDMGHVPVVISVISVTLVAIILMFFLHKFLKRRKGSYDTREDLKPELLQFQNL</sequence>
<dbReference type="Ensembl" id="ENSCSET00000026031.1">
    <property type="protein sequence ID" value="ENSCSEP00000025694.1"/>
    <property type="gene ID" value="ENSCSEG00000016407.1"/>
</dbReference>
<keyword evidence="1 5" id="KW-0768">Sushi</keyword>
<accession>A0A3P8WG37</accession>
<feature type="disulfide bond" evidence="5">
    <location>
        <begin position="175"/>
        <end position="202"/>
    </location>
</feature>
<dbReference type="AlphaFoldDB" id="A0A3P8WG37"/>
<dbReference type="GeneID" id="103386586"/>
<dbReference type="OrthoDB" id="8961654at2759"/>
<dbReference type="InterPro" id="IPR050350">
    <property type="entry name" value="Compl-Cell_Adhes-Reg"/>
</dbReference>
<feature type="domain" description="Sushi" evidence="9">
    <location>
        <begin position="24"/>
        <end position="86"/>
    </location>
</feature>
<reference evidence="10" key="2">
    <citation type="submission" date="2025-08" db="UniProtKB">
        <authorList>
            <consortium name="Ensembl"/>
        </authorList>
    </citation>
    <scope>IDENTIFICATION</scope>
</reference>
<evidence type="ECO:0000256" key="2">
    <source>
        <dbReference type="ARBA" id="ARBA00022737"/>
    </source>
</evidence>
<evidence type="ECO:0000256" key="5">
    <source>
        <dbReference type="PROSITE-ProRule" id="PRU00302"/>
    </source>
</evidence>
<dbReference type="RefSeq" id="XP_008319148.1">
    <property type="nucleotide sequence ID" value="XM_008320926.3"/>
</dbReference>
<evidence type="ECO:0000256" key="6">
    <source>
        <dbReference type="SAM" id="MobiDB-lite"/>
    </source>
</evidence>
<feature type="compositionally biased region" description="Low complexity" evidence="6">
    <location>
        <begin position="258"/>
        <end position="270"/>
    </location>
</feature>